<feature type="transmembrane region" description="Helical" evidence="8">
    <location>
        <begin position="58"/>
        <end position="77"/>
    </location>
</feature>
<dbReference type="InterPro" id="IPR011701">
    <property type="entry name" value="MFS"/>
</dbReference>
<evidence type="ECO:0000313" key="10">
    <source>
        <dbReference type="EMBL" id="VWC27894.1"/>
    </source>
</evidence>
<feature type="transmembrane region" description="Helical" evidence="8">
    <location>
        <begin position="236"/>
        <end position="256"/>
    </location>
</feature>
<name>A0A6J5EZX1_9BURK</name>
<proteinExistence type="inferred from homology"/>
<sequence>MTRAALQPIEPLSGPMLIIAAITVSLASFMAVVDITIANVSIPTISGNLGVSSEIGEWAITFFAIANSICIPLTGWLSRRFGQVRLFVMSVAAFTVASVMCGLAPNFESLLAARVLQGMVSGPIVPLSQALLVAIFPANKRTFALAMWAMTNMAGPVAGPMLGGWITDDYSWPWIFLVNAPVGLFVVASALMLFKGRDTPCTKLPVDVAGLVLLAVAIGCLQITLDRGRILDWFSSPVICTTAILSVLGFILLIVWELGEKHPIIDLHLFAHRNFAMGTLAVAVGFGLYFAALVLIPLWLQTDMGYNATWAGFVTAPMGVFGILLAPLLGKWVQRGDARVFASLAFVAWALVAWWRASMTTEVNAATIALTCLAQGIGIGLFLTPLVALSLAGLPPERLAAASGLQTSIRMMSGSLVASLGQTFWDERSRFYQNTLVDTLTPFSDRVAHGLRTLEQGGLTEHQSWAVIWRHVMVQSDMLSLNDFFVLSTFGFTLSIAIVWMARSPRKPG</sequence>
<evidence type="ECO:0000256" key="5">
    <source>
        <dbReference type="ARBA" id="ARBA00022692"/>
    </source>
</evidence>
<dbReference type="InterPro" id="IPR036259">
    <property type="entry name" value="MFS_trans_sf"/>
</dbReference>
<dbReference type="PANTHER" id="PTHR42718">
    <property type="entry name" value="MAJOR FACILITATOR SUPERFAMILY MULTIDRUG TRANSPORTER MFSC"/>
    <property type="match status" value="1"/>
</dbReference>
<dbReference type="RefSeq" id="WP_034199754.1">
    <property type="nucleotide sequence ID" value="NZ_CABVQD010000031.1"/>
</dbReference>
<dbReference type="AlphaFoldDB" id="A0A6J5EZX1"/>
<feature type="transmembrane region" description="Helical" evidence="8">
    <location>
        <begin position="368"/>
        <end position="395"/>
    </location>
</feature>
<evidence type="ECO:0000313" key="11">
    <source>
        <dbReference type="Proteomes" id="UP000494330"/>
    </source>
</evidence>
<dbReference type="Proteomes" id="UP000494330">
    <property type="component" value="Unassembled WGS sequence"/>
</dbReference>
<accession>A0A6J5EZX1</accession>
<dbReference type="GO" id="GO:0005886">
    <property type="term" value="C:plasma membrane"/>
    <property type="evidence" value="ECO:0007669"/>
    <property type="project" value="UniProtKB-SubCell"/>
</dbReference>
<keyword evidence="6 8" id="KW-1133">Transmembrane helix</keyword>
<organism evidence="10 11">
    <name type="scientific">Burkholderia paludis</name>
    <dbReference type="NCBI Taxonomy" id="1506587"/>
    <lineage>
        <taxon>Bacteria</taxon>
        <taxon>Pseudomonadati</taxon>
        <taxon>Pseudomonadota</taxon>
        <taxon>Betaproteobacteria</taxon>
        <taxon>Burkholderiales</taxon>
        <taxon>Burkholderiaceae</taxon>
        <taxon>Burkholderia</taxon>
        <taxon>Burkholderia cepacia complex</taxon>
    </lineage>
</organism>
<evidence type="ECO:0000256" key="6">
    <source>
        <dbReference type="ARBA" id="ARBA00022989"/>
    </source>
</evidence>
<keyword evidence="4" id="KW-1003">Cell membrane</keyword>
<reference evidence="10 11" key="1">
    <citation type="submission" date="2019-09" db="EMBL/GenBank/DDBJ databases">
        <authorList>
            <person name="Depoorter E."/>
        </authorList>
    </citation>
    <scope>NUCLEOTIDE SEQUENCE [LARGE SCALE GENOMIC DNA]</scope>
    <source>
        <strain evidence="10">LMG 30113</strain>
    </source>
</reference>
<evidence type="ECO:0000259" key="9">
    <source>
        <dbReference type="PROSITE" id="PS50850"/>
    </source>
</evidence>
<evidence type="ECO:0000256" key="3">
    <source>
        <dbReference type="ARBA" id="ARBA00022448"/>
    </source>
</evidence>
<evidence type="ECO:0000256" key="4">
    <source>
        <dbReference type="ARBA" id="ARBA00022475"/>
    </source>
</evidence>
<comment type="subcellular location">
    <subcellularLocation>
        <location evidence="1">Cell membrane</location>
        <topology evidence="1">Multi-pass membrane protein</topology>
    </subcellularLocation>
</comment>
<keyword evidence="5 8" id="KW-0812">Transmembrane</keyword>
<feature type="transmembrane region" description="Helical" evidence="8">
    <location>
        <begin position="172"/>
        <end position="194"/>
    </location>
</feature>
<feature type="transmembrane region" description="Helical" evidence="8">
    <location>
        <begin position="206"/>
        <end position="224"/>
    </location>
</feature>
<keyword evidence="7 8" id="KW-0472">Membrane</keyword>
<dbReference type="PANTHER" id="PTHR42718:SF9">
    <property type="entry name" value="MAJOR FACILITATOR SUPERFAMILY MULTIDRUG TRANSPORTER MFSC"/>
    <property type="match status" value="1"/>
</dbReference>
<dbReference type="GO" id="GO:0022857">
    <property type="term" value="F:transmembrane transporter activity"/>
    <property type="evidence" value="ECO:0007669"/>
    <property type="project" value="InterPro"/>
</dbReference>
<dbReference type="CDD" id="cd17503">
    <property type="entry name" value="MFS_LmrB_MDR_like"/>
    <property type="match status" value="1"/>
</dbReference>
<feature type="transmembrane region" description="Helical" evidence="8">
    <location>
        <begin position="84"/>
        <end position="105"/>
    </location>
</feature>
<feature type="transmembrane region" description="Helical" evidence="8">
    <location>
        <begin position="484"/>
        <end position="502"/>
    </location>
</feature>
<feature type="transmembrane region" description="Helical" evidence="8">
    <location>
        <begin position="338"/>
        <end position="356"/>
    </location>
</feature>
<evidence type="ECO:0000256" key="1">
    <source>
        <dbReference type="ARBA" id="ARBA00004651"/>
    </source>
</evidence>
<dbReference type="EMBL" id="CABVQD010000031">
    <property type="protein sequence ID" value="VWC27894.1"/>
    <property type="molecule type" value="Genomic_DNA"/>
</dbReference>
<dbReference type="PROSITE" id="PS50850">
    <property type="entry name" value="MFS"/>
    <property type="match status" value="1"/>
</dbReference>
<dbReference type="Pfam" id="PF07690">
    <property type="entry name" value="MFS_1"/>
    <property type="match status" value="1"/>
</dbReference>
<dbReference type="NCBIfam" id="TIGR00711">
    <property type="entry name" value="efflux_EmrB"/>
    <property type="match status" value="1"/>
</dbReference>
<feature type="transmembrane region" description="Helical" evidence="8">
    <location>
        <begin position="143"/>
        <end position="166"/>
    </location>
</feature>
<feature type="transmembrane region" description="Helical" evidence="8">
    <location>
        <begin position="111"/>
        <end position="136"/>
    </location>
</feature>
<evidence type="ECO:0000256" key="8">
    <source>
        <dbReference type="SAM" id="Phobius"/>
    </source>
</evidence>
<feature type="transmembrane region" description="Helical" evidence="8">
    <location>
        <begin position="306"/>
        <end position="326"/>
    </location>
</feature>
<dbReference type="Gene3D" id="1.20.1720.10">
    <property type="entry name" value="Multidrug resistance protein D"/>
    <property type="match status" value="1"/>
</dbReference>
<dbReference type="Gene3D" id="1.20.1250.20">
    <property type="entry name" value="MFS general substrate transporter like domains"/>
    <property type="match status" value="1"/>
</dbReference>
<keyword evidence="11" id="KW-1185">Reference proteome</keyword>
<feature type="transmembrane region" description="Helical" evidence="8">
    <location>
        <begin position="12"/>
        <end position="38"/>
    </location>
</feature>
<dbReference type="InterPro" id="IPR020846">
    <property type="entry name" value="MFS_dom"/>
</dbReference>
<dbReference type="InterPro" id="IPR004638">
    <property type="entry name" value="EmrB-like"/>
</dbReference>
<comment type="similarity">
    <text evidence="2">Belongs to the major facilitator superfamily. EmrB family.</text>
</comment>
<feature type="domain" description="Major facilitator superfamily (MFS) profile" evidence="9">
    <location>
        <begin position="20"/>
        <end position="506"/>
    </location>
</feature>
<keyword evidence="3" id="KW-0813">Transport</keyword>
<feature type="transmembrane region" description="Helical" evidence="8">
    <location>
        <begin position="277"/>
        <end position="300"/>
    </location>
</feature>
<evidence type="ECO:0000256" key="7">
    <source>
        <dbReference type="ARBA" id="ARBA00023136"/>
    </source>
</evidence>
<evidence type="ECO:0000256" key="2">
    <source>
        <dbReference type="ARBA" id="ARBA00008537"/>
    </source>
</evidence>
<gene>
    <name evidence="10" type="ORF">BPA30113_06110</name>
</gene>
<dbReference type="SUPFAM" id="SSF103473">
    <property type="entry name" value="MFS general substrate transporter"/>
    <property type="match status" value="1"/>
</dbReference>
<protein>
    <submittedName>
        <fullName evidence="10">EmrB/QacA family drug resistance transporter</fullName>
    </submittedName>
</protein>